<dbReference type="EC" id="2.1.1.72" evidence="1"/>
<accession>A0A0F9QJ82</accession>
<dbReference type="InterPro" id="IPR011639">
    <property type="entry name" value="MethylTrfase_TaqI-like_dom"/>
</dbReference>
<keyword evidence="6" id="KW-0238">DNA-binding</keyword>
<evidence type="ECO:0000256" key="6">
    <source>
        <dbReference type="ARBA" id="ARBA00023125"/>
    </source>
</evidence>
<dbReference type="Gene3D" id="3.40.50.150">
    <property type="entry name" value="Vaccinia Virus protein VP39"/>
    <property type="match status" value="2"/>
</dbReference>
<dbReference type="GO" id="GO:0032259">
    <property type="term" value="P:methylation"/>
    <property type="evidence" value="ECO:0007669"/>
    <property type="project" value="UniProtKB-KW"/>
</dbReference>
<feature type="domain" description="Type II methyltransferase M.TaqI-like" evidence="8">
    <location>
        <begin position="430"/>
        <end position="794"/>
    </location>
</feature>
<dbReference type="InterPro" id="IPR050953">
    <property type="entry name" value="N4_N6_ade-DNA_methylase"/>
</dbReference>
<evidence type="ECO:0000256" key="3">
    <source>
        <dbReference type="ARBA" id="ARBA00022679"/>
    </source>
</evidence>
<dbReference type="SUPFAM" id="SSF53335">
    <property type="entry name" value="S-adenosyl-L-methionine-dependent methyltransferases"/>
    <property type="match status" value="1"/>
</dbReference>
<dbReference type="GO" id="GO:0009307">
    <property type="term" value="P:DNA restriction-modification system"/>
    <property type="evidence" value="ECO:0007669"/>
    <property type="project" value="UniProtKB-KW"/>
</dbReference>
<evidence type="ECO:0000259" key="9">
    <source>
        <dbReference type="Pfam" id="PF12950"/>
    </source>
</evidence>
<evidence type="ECO:0000256" key="7">
    <source>
        <dbReference type="ARBA" id="ARBA00047942"/>
    </source>
</evidence>
<dbReference type="EMBL" id="LAZR01001922">
    <property type="protein sequence ID" value="KKN37082.1"/>
    <property type="molecule type" value="Genomic_DNA"/>
</dbReference>
<dbReference type="PANTHER" id="PTHR33841:SF1">
    <property type="entry name" value="DNA METHYLTRANSFERASE A"/>
    <property type="match status" value="1"/>
</dbReference>
<evidence type="ECO:0000256" key="1">
    <source>
        <dbReference type="ARBA" id="ARBA00011900"/>
    </source>
</evidence>
<evidence type="ECO:0000256" key="2">
    <source>
        <dbReference type="ARBA" id="ARBA00022603"/>
    </source>
</evidence>
<proteinExistence type="predicted"/>
<sequence>MKFKEIISQDDIYTFFDERGILPTPEDKSLLKIDARHFLRLIIEDNLDRTIANIIKKEYSGKQEFVEHLLIVKSDFEIFIFKKLYGDPDTVIYDKQKRYASDTELSLLKKIDSLKYDETDTSDSFYELFDVREVVDKFYEEYRQLRDQMAEIIEGTPNPNFLSQIILNRIIFIYFLQAKEIIPDNYLARLCFNMDEGENYYRDYFEPIIFELFNKEAEFRDSNINEKFLNIPYLNGGLFSRFEGVEILKGEPLKIEISNDIWKKIFLLFNNYGWIIEEERGDSVSITPSVLGHIYEKSVVQRETGSYYTPKDITNYISKNTIYPYLTHKLNKRFKTKYKDVKELVDKEEYNNEELNQIYTLYFDFLKKLSVCDPACGSGAFLVAAEYVLFDLYKKCIVILKDSNDFKQEQEVIDKNSNRNYYIAREIITNNIFGVDIQEGCVEIAKLRLWLSLVSEIDIGSGQIESLPNIDYNIMVGNSLIGFTKLEKRVKRDIADWTVPKGEMDELRKLKKEFRRTKSSKRAEQIRHLISEKTEIIQEELNALYCHNNKIAIKDKITITDEMSDEEVLNQIQLMNQNHSLTKFKIKLKKKNSVNLDKVRAIDGITCYAREGKVSSIYPTPSFNFEKHKEGKRDSLSTLLLTFISKWNEVEIIEFERLINVKDLNTIGFFHWIIEFYDVFENGGFDIIIGNPPYIRQEKINDLTNGIDYKLILAEVFSKLVKNETDPINRNLDNMDLSVFFIFRSFMLLRDDGYHSFIITNKWLRAAYGLSIRRFLKYNTQIVKLIDFIKSDVFQGLTVDTVLYILRKNKFATNKISFCLPNSIDEFILNDHSYNCEQVLLEDEVWSFSDPITVELKTHIESRGKKLKDMNIKIYRGVTTGFNDAFLVKSEIKNKIITKKPELEDFFKPILKGKNITRYSINWKDNWIIRFENRLSKRLGIKNEKEFQSKMPNLFDHYKSFFKIKGKGKGLKNRDDRGEFWWELRACDYYEEFEKVKIIATKAAKEPSFALDYCNFYILNTSYAIVSESKMLLAILNSNLCRFYIQEFMSKLKYGSTGTYEPKIKELEKFPVTSSEKPFDVVDYLHINKEAFEDITNGLIYELYFKEQFYADGLYPKSENYLHKALEKYLKPIRYKEFSKLDWKQEIGKITDKEQEKLNNIIRENRYLVEELISAIDKDSEIKKWMDIIKTHRWVKKIEEKIND</sequence>
<dbReference type="InterPro" id="IPR029063">
    <property type="entry name" value="SAM-dependent_MTases_sf"/>
</dbReference>
<name>A0A0F9QJ82_9ZZZZ</name>
<keyword evidence="5" id="KW-0680">Restriction system</keyword>
<dbReference type="PANTHER" id="PTHR33841">
    <property type="entry name" value="DNA METHYLTRANSFERASE YEEA-RELATED"/>
    <property type="match status" value="1"/>
</dbReference>
<dbReference type="InterPro" id="IPR002052">
    <property type="entry name" value="DNA_methylase_N6_adenine_CS"/>
</dbReference>
<dbReference type="InterPro" id="IPR025931">
    <property type="entry name" value="TaqI_C"/>
</dbReference>
<gene>
    <name evidence="10" type="ORF">LCGC14_0767120</name>
</gene>
<evidence type="ECO:0000256" key="5">
    <source>
        <dbReference type="ARBA" id="ARBA00022747"/>
    </source>
</evidence>
<evidence type="ECO:0000259" key="8">
    <source>
        <dbReference type="Pfam" id="PF07669"/>
    </source>
</evidence>
<organism evidence="10">
    <name type="scientific">marine sediment metagenome</name>
    <dbReference type="NCBI Taxonomy" id="412755"/>
    <lineage>
        <taxon>unclassified sequences</taxon>
        <taxon>metagenomes</taxon>
        <taxon>ecological metagenomes</taxon>
    </lineage>
</organism>
<evidence type="ECO:0000313" key="10">
    <source>
        <dbReference type="EMBL" id="KKN37082.1"/>
    </source>
</evidence>
<reference evidence="10" key="1">
    <citation type="journal article" date="2015" name="Nature">
        <title>Complex archaea that bridge the gap between prokaryotes and eukaryotes.</title>
        <authorList>
            <person name="Spang A."/>
            <person name="Saw J.H."/>
            <person name="Jorgensen S.L."/>
            <person name="Zaremba-Niedzwiedzka K."/>
            <person name="Martijn J."/>
            <person name="Lind A.E."/>
            <person name="van Eijk R."/>
            <person name="Schleper C."/>
            <person name="Guy L."/>
            <person name="Ettema T.J."/>
        </authorList>
    </citation>
    <scope>NUCLEOTIDE SEQUENCE</scope>
</reference>
<keyword evidence="2" id="KW-0489">Methyltransferase</keyword>
<protein>
    <recommendedName>
        <fullName evidence="1">site-specific DNA-methyltransferase (adenine-specific)</fullName>
        <ecNumber evidence="1">2.1.1.72</ecNumber>
    </recommendedName>
</protein>
<dbReference type="GO" id="GO:0009007">
    <property type="term" value="F:site-specific DNA-methyltransferase (adenine-specific) activity"/>
    <property type="evidence" value="ECO:0007669"/>
    <property type="project" value="UniProtKB-EC"/>
</dbReference>
<dbReference type="Pfam" id="PF07669">
    <property type="entry name" value="Eco57I"/>
    <property type="match status" value="1"/>
</dbReference>
<dbReference type="PROSITE" id="PS00092">
    <property type="entry name" value="N6_MTASE"/>
    <property type="match status" value="1"/>
</dbReference>
<feature type="domain" description="TaqI-like C-terminal specificity" evidence="9">
    <location>
        <begin position="908"/>
        <end position="1072"/>
    </location>
</feature>
<comment type="caution">
    <text evidence="10">The sequence shown here is derived from an EMBL/GenBank/DDBJ whole genome shotgun (WGS) entry which is preliminary data.</text>
</comment>
<comment type="catalytic activity">
    <reaction evidence="7">
        <text>a 2'-deoxyadenosine in DNA + S-adenosyl-L-methionine = an N(6)-methyl-2'-deoxyadenosine in DNA + S-adenosyl-L-homocysteine + H(+)</text>
        <dbReference type="Rhea" id="RHEA:15197"/>
        <dbReference type="Rhea" id="RHEA-COMP:12418"/>
        <dbReference type="Rhea" id="RHEA-COMP:12419"/>
        <dbReference type="ChEBI" id="CHEBI:15378"/>
        <dbReference type="ChEBI" id="CHEBI:57856"/>
        <dbReference type="ChEBI" id="CHEBI:59789"/>
        <dbReference type="ChEBI" id="CHEBI:90615"/>
        <dbReference type="ChEBI" id="CHEBI:90616"/>
        <dbReference type="EC" id="2.1.1.72"/>
    </reaction>
</comment>
<keyword evidence="3" id="KW-0808">Transferase</keyword>
<evidence type="ECO:0000256" key="4">
    <source>
        <dbReference type="ARBA" id="ARBA00022691"/>
    </source>
</evidence>
<dbReference type="AlphaFoldDB" id="A0A0F9QJ82"/>
<dbReference type="Pfam" id="PF12950">
    <property type="entry name" value="TaqI_C"/>
    <property type="match status" value="1"/>
</dbReference>
<dbReference type="GO" id="GO:0003677">
    <property type="term" value="F:DNA binding"/>
    <property type="evidence" value="ECO:0007669"/>
    <property type="project" value="UniProtKB-KW"/>
</dbReference>
<keyword evidence="4" id="KW-0949">S-adenosyl-L-methionine</keyword>
<dbReference type="PRINTS" id="PR00507">
    <property type="entry name" value="N12N6MTFRASE"/>
</dbReference>